<gene>
    <name evidence="2" type="ORF">BN12_1350007</name>
</gene>
<dbReference type="AlphaFoldDB" id="A0A077LTK8"/>
<sequence>MQLRTEADGLVRKPASPNSPVVTVLFGGEEGGPDVGLVRVVVPAGAAMPTHKHNGSDVILTPVEGFVRIVKGEESIDVHVGDSALVLKDEAVSLSNPGDETAHLLVAAGPADFIAGVRSWPEPSTV</sequence>
<dbReference type="STRING" id="1194083.BN12_1350007"/>
<dbReference type="Proteomes" id="UP000035721">
    <property type="component" value="Unassembled WGS sequence"/>
</dbReference>
<dbReference type="SUPFAM" id="SSF51182">
    <property type="entry name" value="RmlC-like cupins"/>
    <property type="match status" value="1"/>
</dbReference>
<protein>
    <submittedName>
        <fullName evidence="2">Putative Cupin 2, conserved barrel</fullName>
    </submittedName>
</protein>
<comment type="caution">
    <text evidence="2">The sequence shown here is derived from an EMBL/GenBank/DDBJ whole genome shotgun (WGS) entry which is preliminary data.</text>
</comment>
<dbReference type="InterPro" id="IPR013096">
    <property type="entry name" value="Cupin_2"/>
</dbReference>
<evidence type="ECO:0000259" key="1">
    <source>
        <dbReference type="Pfam" id="PF07883"/>
    </source>
</evidence>
<name>A0A077LTK8_9MICO</name>
<evidence type="ECO:0000313" key="2">
    <source>
        <dbReference type="EMBL" id="CCH76596.1"/>
    </source>
</evidence>
<keyword evidence="3" id="KW-1185">Reference proteome</keyword>
<reference evidence="2 3" key="1">
    <citation type="journal article" date="2013" name="ISME J.">
        <title>A metabolic model for members of the genus Tetrasphaera involved in enhanced biological phosphorus removal.</title>
        <authorList>
            <person name="Kristiansen R."/>
            <person name="Nguyen H.T.T."/>
            <person name="Saunders A.M."/>
            <person name="Nielsen J.L."/>
            <person name="Wimmer R."/>
            <person name="Le V.Q."/>
            <person name="McIlroy S.J."/>
            <person name="Petrovski S."/>
            <person name="Seviour R.J."/>
            <person name="Calteau A."/>
            <person name="Nielsen K.L."/>
            <person name="Nielsen P.H."/>
        </authorList>
    </citation>
    <scope>NUCLEOTIDE SEQUENCE [LARGE SCALE GENOMIC DNA]</scope>
    <source>
        <strain evidence="2 3">T1-X7</strain>
    </source>
</reference>
<organism evidence="2 3">
    <name type="scientific">Nostocoides japonicum T1-X7</name>
    <dbReference type="NCBI Taxonomy" id="1194083"/>
    <lineage>
        <taxon>Bacteria</taxon>
        <taxon>Bacillati</taxon>
        <taxon>Actinomycetota</taxon>
        <taxon>Actinomycetes</taxon>
        <taxon>Micrococcales</taxon>
        <taxon>Intrasporangiaceae</taxon>
        <taxon>Nostocoides</taxon>
    </lineage>
</organism>
<accession>A0A077LTK8</accession>
<dbReference type="EMBL" id="CAJB01000041">
    <property type="protein sequence ID" value="CCH76596.1"/>
    <property type="molecule type" value="Genomic_DNA"/>
</dbReference>
<proteinExistence type="predicted"/>
<dbReference type="Gene3D" id="2.60.120.10">
    <property type="entry name" value="Jelly Rolls"/>
    <property type="match status" value="1"/>
</dbReference>
<evidence type="ECO:0000313" key="3">
    <source>
        <dbReference type="Proteomes" id="UP000035721"/>
    </source>
</evidence>
<dbReference type="CDD" id="cd02208">
    <property type="entry name" value="cupin_RmlC-like"/>
    <property type="match status" value="1"/>
</dbReference>
<dbReference type="InterPro" id="IPR011051">
    <property type="entry name" value="RmlC_Cupin_sf"/>
</dbReference>
<dbReference type="InterPro" id="IPR014710">
    <property type="entry name" value="RmlC-like_jellyroll"/>
</dbReference>
<feature type="domain" description="Cupin type-2" evidence="1">
    <location>
        <begin position="39"/>
        <end position="106"/>
    </location>
</feature>
<dbReference type="Pfam" id="PF07883">
    <property type="entry name" value="Cupin_2"/>
    <property type="match status" value="1"/>
</dbReference>
<dbReference type="RefSeq" id="WP_048553347.1">
    <property type="nucleotide sequence ID" value="NZ_HF570958.1"/>
</dbReference>